<keyword evidence="2" id="KW-1185">Reference proteome</keyword>
<accession>A0A9X1NS35</accession>
<protein>
    <submittedName>
        <fullName evidence="1">Phosphonate C-P lyase system protein PhnH</fullName>
    </submittedName>
</protein>
<dbReference type="AlphaFoldDB" id="A0A9X1NS35"/>
<organism evidence="1 2">
    <name type="scientific">Rhizobium quercicola</name>
    <dbReference type="NCBI Taxonomy" id="2901226"/>
    <lineage>
        <taxon>Bacteria</taxon>
        <taxon>Pseudomonadati</taxon>
        <taxon>Pseudomonadota</taxon>
        <taxon>Alphaproteobacteria</taxon>
        <taxon>Hyphomicrobiales</taxon>
        <taxon>Rhizobiaceae</taxon>
        <taxon>Rhizobium/Agrobacterium group</taxon>
        <taxon>Rhizobium</taxon>
    </lineage>
</organism>
<dbReference type="SUPFAM" id="SSF159709">
    <property type="entry name" value="PhnH-like"/>
    <property type="match status" value="1"/>
</dbReference>
<comment type="caution">
    <text evidence="1">The sequence shown here is derived from an EMBL/GenBank/DDBJ whole genome shotgun (WGS) entry which is preliminary data.</text>
</comment>
<name>A0A9X1NS35_9HYPH</name>
<dbReference type="InterPro" id="IPR008772">
    <property type="entry name" value="Phosphonate_metab_PhnH"/>
</dbReference>
<evidence type="ECO:0000313" key="1">
    <source>
        <dbReference type="EMBL" id="MCD7110040.1"/>
    </source>
</evidence>
<dbReference type="Proteomes" id="UP001139089">
    <property type="component" value="Unassembled WGS sequence"/>
</dbReference>
<dbReference type="Gene3D" id="3.40.50.11310">
    <property type="entry name" value="Bacterial phosphonate metabolism protein PhnH"/>
    <property type="match status" value="1"/>
</dbReference>
<dbReference type="RefSeq" id="WP_231815148.1">
    <property type="nucleotide sequence ID" value="NZ_JAJOZR010000008.1"/>
</dbReference>
<proteinExistence type="predicted"/>
<dbReference type="PIRSF" id="PIRSF020680">
    <property type="entry name" value="PhnH"/>
    <property type="match status" value="1"/>
</dbReference>
<dbReference type="NCBIfam" id="TIGR03292">
    <property type="entry name" value="PhnH_redo"/>
    <property type="match status" value="1"/>
</dbReference>
<dbReference type="EMBL" id="JAJOZR010000008">
    <property type="protein sequence ID" value="MCD7110040.1"/>
    <property type="molecule type" value="Genomic_DNA"/>
</dbReference>
<dbReference type="InterPro" id="IPR038058">
    <property type="entry name" value="PhnH-like_sp"/>
</dbReference>
<evidence type="ECO:0000313" key="2">
    <source>
        <dbReference type="Proteomes" id="UP001139089"/>
    </source>
</evidence>
<dbReference type="GO" id="GO:0016829">
    <property type="term" value="F:lyase activity"/>
    <property type="evidence" value="ECO:0007669"/>
    <property type="project" value="UniProtKB-KW"/>
</dbReference>
<dbReference type="Pfam" id="PF05845">
    <property type="entry name" value="PhnH"/>
    <property type="match status" value="1"/>
</dbReference>
<keyword evidence="1" id="KW-0456">Lyase</keyword>
<dbReference type="GO" id="GO:0019634">
    <property type="term" value="P:organic phosphonate metabolic process"/>
    <property type="evidence" value="ECO:0007669"/>
    <property type="project" value="InterPro"/>
</dbReference>
<reference evidence="1" key="1">
    <citation type="submission" date="2021-12" db="EMBL/GenBank/DDBJ databases">
        <authorList>
            <person name="Li Y."/>
        </authorList>
    </citation>
    <scope>NUCLEOTIDE SEQUENCE</scope>
    <source>
        <strain evidence="1">DKSPLA3</strain>
    </source>
</reference>
<sequence length="196" mass="19999">MSLTMVDGGFAEPVFGSQRAFRALMDAFARPGSIADLSGLASPPAPMAPAAGAILLALADADTPVFFEADMPEAKAWVGFHTGAAATADAPSARFVLLADDSDCDGWNRFAVGTADYPDRSATLLLPVAALHGGRPLTLTGPGIETTTDIAPQGLPAGFADVMAANRAGFPLGFDLVLVSGDAALALPRTTRIQEA</sequence>
<gene>
    <name evidence="1" type="primary">phnH</name>
    <name evidence="1" type="ORF">LRX75_13435</name>
</gene>